<dbReference type="Gene3D" id="4.10.365.10">
    <property type="entry name" value="p27"/>
    <property type="match status" value="1"/>
</dbReference>
<dbReference type="GO" id="GO:0045740">
    <property type="term" value="P:positive regulation of DNA replication"/>
    <property type="evidence" value="ECO:0000318"/>
    <property type="project" value="GO_Central"/>
</dbReference>
<comment type="similarity">
    <text evidence="1 3">Belongs to the CDI family. ICK/KRP subfamily.</text>
</comment>
<evidence type="ECO:0000256" key="2">
    <source>
        <dbReference type="ARBA" id="ARBA00023013"/>
    </source>
</evidence>
<dbReference type="InterPro" id="IPR044275">
    <property type="entry name" value="KRP"/>
</dbReference>
<dbReference type="PANTHER" id="PTHR46776">
    <property type="entry name" value="CYCLIN-DEPENDENT KINASE INHIBITOR 4-RELATED"/>
    <property type="match status" value="1"/>
</dbReference>
<accession>I1I4L7</accession>
<evidence type="ECO:0000256" key="3">
    <source>
        <dbReference type="PIRNR" id="PIRNR017811"/>
    </source>
</evidence>
<dbReference type="AlphaFoldDB" id="I1I4L7"/>
<evidence type="ECO:0000313" key="8">
    <source>
        <dbReference type="Proteomes" id="UP000008810"/>
    </source>
</evidence>
<dbReference type="PIRSF" id="PIRSF017811">
    <property type="entry name" value="CDK_inhib_pln"/>
    <property type="match status" value="1"/>
</dbReference>
<reference evidence="7" key="3">
    <citation type="submission" date="2018-08" db="UniProtKB">
        <authorList>
            <consortium name="EnsemblPlants"/>
        </authorList>
    </citation>
    <scope>IDENTIFICATION</scope>
    <source>
        <strain evidence="7">cv. Bd21</strain>
    </source>
</reference>
<evidence type="ECO:0000313" key="7">
    <source>
        <dbReference type="EnsemblPlants" id="KQJ97051"/>
    </source>
</evidence>
<evidence type="ECO:0000259" key="5">
    <source>
        <dbReference type="Pfam" id="PF02234"/>
    </source>
</evidence>
<dbReference type="Gramene" id="KQJ97051">
    <property type="protein sequence ID" value="KQJ97051"/>
    <property type="gene ID" value="BRADI_3g28507v3"/>
</dbReference>
<dbReference type="ExpressionAtlas" id="I1I4L7">
    <property type="expression patterns" value="baseline and differential"/>
</dbReference>
<organism evidence="7">
    <name type="scientific">Brachypodium distachyon</name>
    <name type="common">Purple false brome</name>
    <name type="synonym">Trachynia distachya</name>
    <dbReference type="NCBI Taxonomy" id="15368"/>
    <lineage>
        <taxon>Eukaryota</taxon>
        <taxon>Viridiplantae</taxon>
        <taxon>Streptophyta</taxon>
        <taxon>Embryophyta</taxon>
        <taxon>Tracheophyta</taxon>
        <taxon>Spermatophyta</taxon>
        <taxon>Magnoliopsida</taxon>
        <taxon>Liliopsida</taxon>
        <taxon>Poales</taxon>
        <taxon>Poaceae</taxon>
        <taxon>BOP clade</taxon>
        <taxon>Pooideae</taxon>
        <taxon>Stipodae</taxon>
        <taxon>Brachypodieae</taxon>
        <taxon>Brachypodium</taxon>
    </lineage>
</organism>
<dbReference type="EnsemblPlants" id="KQJ97051">
    <property type="protein sequence ID" value="KQJ97051"/>
    <property type="gene ID" value="BRADI_3g28507v3"/>
</dbReference>
<sequence length="198" mass="22020">MGKYMRKAKASGEVAVMEVTAAPLGVRTRSRALAMQRLPQEVGKEQGDYLELRGRKLEKLAPPPREPAARKCGGGRRAAAAELVAAEWAEAEPDEVSFGENVLELMAMERNARETTPCSLIRDPETISTPGSTTRLSHSNSHRRVQAPVRHIIPSSAEMNEFFAAAEQLQQQSFIERYNFDLANDCPLPGRYKWVKLD</sequence>
<dbReference type="HOGENOM" id="CLU_083146_0_1_1"/>
<dbReference type="OrthoDB" id="6373236at2759"/>
<dbReference type="GO" id="GO:0005634">
    <property type="term" value="C:nucleus"/>
    <property type="evidence" value="ECO:0000318"/>
    <property type="project" value="GO_Central"/>
</dbReference>
<dbReference type="Proteomes" id="UP000008810">
    <property type="component" value="Chromosome 3"/>
</dbReference>
<dbReference type="Pfam" id="PF02234">
    <property type="entry name" value="CDI"/>
    <property type="match status" value="1"/>
</dbReference>
<name>I1I4L7_BRADI</name>
<reference evidence="6" key="2">
    <citation type="submission" date="2017-06" db="EMBL/GenBank/DDBJ databases">
        <title>WGS assembly of Brachypodium distachyon.</title>
        <authorList>
            <consortium name="The International Brachypodium Initiative"/>
            <person name="Lucas S."/>
            <person name="Harmon-Smith M."/>
            <person name="Lail K."/>
            <person name="Tice H."/>
            <person name="Grimwood J."/>
            <person name="Bruce D."/>
            <person name="Barry K."/>
            <person name="Shu S."/>
            <person name="Lindquist E."/>
            <person name="Wang M."/>
            <person name="Pitluck S."/>
            <person name="Vogel J.P."/>
            <person name="Garvin D.F."/>
            <person name="Mockler T.C."/>
            <person name="Schmutz J."/>
            <person name="Rokhsar D."/>
            <person name="Bevan M.W."/>
        </authorList>
    </citation>
    <scope>NUCLEOTIDE SEQUENCE</scope>
    <source>
        <strain evidence="6">Bd21</strain>
    </source>
</reference>
<proteinExistence type="inferred from homology"/>
<dbReference type="RefSeq" id="XP_003574044.1">
    <property type="nucleotide sequence ID" value="XM_003573996.3"/>
</dbReference>
<feature type="domain" description="Cyclin-dependent kinase inhibitor" evidence="5">
    <location>
        <begin position="153"/>
        <end position="197"/>
    </location>
</feature>
<evidence type="ECO:0000256" key="4">
    <source>
        <dbReference type="SAM" id="MobiDB-lite"/>
    </source>
</evidence>
<dbReference type="OMA" id="HTPTSHE"/>
<reference evidence="6 7" key="1">
    <citation type="journal article" date="2010" name="Nature">
        <title>Genome sequencing and analysis of the model grass Brachypodium distachyon.</title>
        <authorList>
            <consortium name="International Brachypodium Initiative"/>
        </authorList>
    </citation>
    <scope>NUCLEOTIDE SEQUENCE [LARGE SCALE GENOMIC DNA]</scope>
    <source>
        <strain evidence="6 7">Bd21</strain>
    </source>
</reference>
<dbReference type="GeneID" id="100835341"/>
<gene>
    <name evidence="7" type="primary">LOC100835341</name>
    <name evidence="6" type="ORF">BRADI_3g28507v3</name>
</gene>
<dbReference type="GO" id="GO:0004861">
    <property type="term" value="F:cyclin-dependent protein serine/threonine kinase inhibitor activity"/>
    <property type="evidence" value="ECO:0000318"/>
    <property type="project" value="GO_Central"/>
</dbReference>
<dbReference type="KEGG" id="bdi:100835341"/>
<evidence type="ECO:0000256" key="1">
    <source>
        <dbReference type="ARBA" id="ARBA00010274"/>
    </source>
</evidence>
<feature type="region of interest" description="Disordered" evidence="4">
    <location>
        <begin position="121"/>
        <end position="144"/>
    </location>
</feature>
<protein>
    <recommendedName>
        <fullName evidence="3">Cyclin-dependent kinase inhibitor</fullName>
    </recommendedName>
</protein>
<dbReference type="eggNOG" id="ENOG502QXA1">
    <property type="taxonomic scope" value="Eukaryota"/>
</dbReference>
<feature type="compositionally biased region" description="Polar residues" evidence="4">
    <location>
        <begin position="126"/>
        <end position="139"/>
    </location>
</feature>
<dbReference type="InterPro" id="IPR044898">
    <property type="entry name" value="CDI_dom_sf"/>
</dbReference>
<keyword evidence="2 3" id="KW-0649">Protein kinase inhibitor</keyword>
<keyword evidence="8" id="KW-1185">Reference proteome</keyword>
<dbReference type="InterPro" id="IPR003175">
    <property type="entry name" value="CDI_dom"/>
</dbReference>
<dbReference type="EMBL" id="CM000882">
    <property type="protein sequence ID" value="KQJ97051.1"/>
    <property type="molecule type" value="Genomic_DNA"/>
</dbReference>
<evidence type="ECO:0000313" key="6">
    <source>
        <dbReference type="EMBL" id="KQJ97051.1"/>
    </source>
</evidence>
<dbReference type="GO" id="GO:0051726">
    <property type="term" value="P:regulation of cell cycle"/>
    <property type="evidence" value="ECO:0007669"/>
    <property type="project" value="InterPro"/>
</dbReference>
<dbReference type="FunCoup" id="I1I4L7">
    <property type="interactions" value="131"/>
</dbReference>
<dbReference type="STRING" id="15368.I1I4L7"/>